<comment type="catalytic activity">
    <reaction evidence="16">
        <text>Preferential cleavage: (Ac)2-L-Lys-D-Ala-|-D-Ala. Also transpeptidation of peptidyl-alanyl moieties that are N-acyl substituents of D-alanine.</text>
        <dbReference type="EC" id="3.4.16.4"/>
    </reaction>
</comment>
<evidence type="ECO:0000256" key="10">
    <source>
        <dbReference type="ARBA" id="ARBA00022984"/>
    </source>
</evidence>
<keyword evidence="20" id="KW-1185">Reference proteome</keyword>
<dbReference type="GO" id="GO:0071555">
    <property type="term" value="P:cell wall organization"/>
    <property type="evidence" value="ECO:0007669"/>
    <property type="project" value="UniProtKB-KW"/>
</dbReference>
<dbReference type="GO" id="GO:0009002">
    <property type="term" value="F:serine-type D-Ala-D-Ala carboxypeptidase activity"/>
    <property type="evidence" value="ECO:0007669"/>
    <property type="project" value="UniProtKB-UniRule"/>
</dbReference>
<dbReference type="STRING" id="45068.Llon_0662"/>
<evidence type="ECO:0000256" key="9">
    <source>
        <dbReference type="ARBA" id="ARBA00022960"/>
    </source>
</evidence>
<evidence type="ECO:0000256" key="2">
    <source>
        <dbReference type="ARBA" id="ARBA00022475"/>
    </source>
</evidence>
<gene>
    <name evidence="16 19" type="primary">ftsI</name>
    <name evidence="19" type="ORF">Llon_0662</name>
</gene>
<dbReference type="Proteomes" id="UP000054997">
    <property type="component" value="Unassembled WGS sequence"/>
</dbReference>
<dbReference type="GO" id="GO:0008658">
    <property type="term" value="F:penicillin binding"/>
    <property type="evidence" value="ECO:0007669"/>
    <property type="project" value="InterPro"/>
</dbReference>
<keyword evidence="2 16" id="KW-1003">Cell membrane</keyword>
<dbReference type="InterPro" id="IPR005311">
    <property type="entry name" value="PBP_dimer"/>
</dbReference>
<evidence type="ECO:0000313" key="19">
    <source>
        <dbReference type="EMBL" id="KTD22444.1"/>
    </source>
</evidence>
<dbReference type="Gene3D" id="3.90.1310.10">
    <property type="entry name" value="Penicillin-binding protein 2a (Domain 2)"/>
    <property type="match status" value="1"/>
</dbReference>
<keyword evidence="5 16" id="KW-0121">Carboxypeptidase</keyword>
<dbReference type="GO" id="GO:0000917">
    <property type="term" value="P:division septum assembly"/>
    <property type="evidence" value="ECO:0007669"/>
    <property type="project" value="UniProtKB-KW"/>
</dbReference>
<dbReference type="InterPro" id="IPR001460">
    <property type="entry name" value="PCN-bd_Tpept"/>
</dbReference>
<dbReference type="GO" id="GO:0006508">
    <property type="term" value="P:proteolysis"/>
    <property type="evidence" value="ECO:0007669"/>
    <property type="project" value="UniProtKB-KW"/>
</dbReference>
<evidence type="ECO:0000256" key="15">
    <source>
        <dbReference type="ARBA" id="ARBA00023316"/>
    </source>
</evidence>
<keyword evidence="13 16" id="KW-0717">Septation</keyword>
<reference evidence="19 20" key="1">
    <citation type="submission" date="2015-11" db="EMBL/GenBank/DDBJ databases">
        <title>Genomic analysis of 38 Legionella species identifies large and diverse effector repertoires.</title>
        <authorList>
            <person name="Burstein D."/>
            <person name="Amaro F."/>
            <person name="Zusman T."/>
            <person name="Lifshitz Z."/>
            <person name="Cohen O."/>
            <person name="Gilbert J.A."/>
            <person name="Pupko T."/>
            <person name="Shuman H.A."/>
            <person name="Segal G."/>
        </authorList>
    </citation>
    <scope>NUCLEOTIDE SEQUENCE [LARGE SCALE GENOMIC DNA]</scope>
    <source>
        <strain evidence="19 20">ATCC 49505</strain>
    </source>
</reference>
<dbReference type="GO" id="GO:0008360">
    <property type="term" value="P:regulation of cell shape"/>
    <property type="evidence" value="ECO:0007669"/>
    <property type="project" value="UniProtKB-KW"/>
</dbReference>
<dbReference type="SUPFAM" id="SSF56601">
    <property type="entry name" value="beta-lactamase/transpeptidase-like"/>
    <property type="match status" value="1"/>
</dbReference>
<dbReference type="EC" id="3.4.16.4" evidence="16"/>
<dbReference type="PATRIC" id="fig|45068.5.peg.709"/>
<comment type="pathway">
    <text evidence="16">Cell wall biogenesis; peptidoglycan biosynthesis.</text>
</comment>
<keyword evidence="12 16" id="KW-0472">Membrane</keyword>
<dbReference type="GO" id="GO:0005886">
    <property type="term" value="C:plasma membrane"/>
    <property type="evidence" value="ECO:0007669"/>
    <property type="project" value="UniProtKB-SubCell"/>
</dbReference>
<dbReference type="Gene3D" id="3.30.450.330">
    <property type="match status" value="1"/>
</dbReference>
<evidence type="ECO:0000256" key="6">
    <source>
        <dbReference type="ARBA" id="ARBA00022670"/>
    </source>
</evidence>
<keyword evidence="11 16" id="KW-1133">Transmembrane helix</keyword>
<dbReference type="InterPro" id="IPR012338">
    <property type="entry name" value="Beta-lactam/transpept-like"/>
</dbReference>
<dbReference type="Gene3D" id="3.40.710.10">
    <property type="entry name" value="DD-peptidase/beta-lactamase superfamily"/>
    <property type="match status" value="1"/>
</dbReference>
<keyword evidence="10 16" id="KW-0573">Peptidoglycan synthesis</keyword>
<evidence type="ECO:0000256" key="8">
    <source>
        <dbReference type="ARBA" id="ARBA00022801"/>
    </source>
</evidence>
<proteinExistence type="inferred from homology"/>
<dbReference type="EMBL" id="LNYK01000010">
    <property type="protein sequence ID" value="KTD22444.1"/>
    <property type="molecule type" value="Genomic_DNA"/>
</dbReference>
<keyword evidence="3 16" id="KW-0997">Cell inner membrane</keyword>
<dbReference type="PANTHER" id="PTHR30627">
    <property type="entry name" value="PEPTIDOGLYCAN D,D-TRANSPEPTIDASE"/>
    <property type="match status" value="1"/>
</dbReference>
<dbReference type="Pfam" id="PF03717">
    <property type="entry name" value="PBP_dimer"/>
    <property type="match status" value="1"/>
</dbReference>
<dbReference type="UniPathway" id="UPA00219"/>
<dbReference type="GO" id="GO:0008955">
    <property type="term" value="F:peptidoglycan glycosyltransferase activity"/>
    <property type="evidence" value="ECO:0007669"/>
    <property type="project" value="InterPro"/>
</dbReference>
<comment type="subcellular location">
    <subcellularLocation>
        <location evidence="16">Cell inner membrane</location>
        <topology evidence="16">Single-pass membrane protein</topology>
    </subcellularLocation>
    <subcellularLocation>
        <location evidence="1">Membrane</location>
    </subcellularLocation>
</comment>
<dbReference type="GO" id="GO:0009252">
    <property type="term" value="P:peptidoglycan biosynthetic process"/>
    <property type="evidence" value="ECO:0007669"/>
    <property type="project" value="UniProtKB-UniRule"/>
</dbReference>
<dbReference type="PANTHER" id="PTHR30627:SF1">
    <property type="entry name" value="PEPTIDOGLYCAN D,D-TRANSPEPTIDASE FTSI"/>
    <property type="match status" value="1"/>
</dbReference>
<evidence type="ECO:0000259" key="17">
    <source>
        <dbReference type="Pfam" id="PF00905"/>
    </source>
</evidence>
<evidence type="ECO:0000256" key="12">
    <source>
        <dbReference type="ARBA" id="ARBA00023136"/>
    </source>
</evidence>
<keyword evidence="14 16" id="KW-0131">Cell cycle</keyword>
<protein>
    <recommendedName>
        <fullName evidence="16">Peptidoglycan D,D-transpeptidase FtsI</fullName>
        <ecNumber evidence="16">3.4.16.4</ecNumber>
    </recommendedName>
    <alternativeName>
        <fullName evidence="16">Penicillin-binding protein 3</fullName>
        <shortName evidence="16">PBP-3</shortName>
    </alternativeName>
</protein>
<organism evidence="19 20">
    <name type="scientific">Legionella londiniensis</name>
    <dbReference type="NCBI Taxonomy" id="45068"/>
    <lineage>
        <taxon>Bacteria</taxon>
        <taxon>Pseudomonadati</taxon>
        <taxon>Pseudomonadota</taxon>
        <taxon>Gammaproteobacteria</taxon>
        <taxon>Legionellales</taxon>
        <taxon>Legionellaceae</taxon>
        <taxon>Legionella</taxon>
    </lineage>
</organism>
<dbReference type="SUPFAM" id="SSF56519">
    <property type="entry name" value="Penicillin binding protein dimerisation domain"/>
    <property type="match status" value="1"/>
</dbReference>
<keyword evidence="7 16" id="KW-0812">Transmembrane</keyword>
<evidence type="ECO:0000313" key="20">
    <source>
        <dbReference type="Proteomes" id="UP000054997"/>
    </source>
</evidence>
<dbReference type="RefSeq" id="WP_058528674.1">
    <property type="nucleotide sequence ID" value="NZ_CAAAHZ010000007.1"/>
</dbReference>
<dbReference type="InterPro" id="IPR036138">
    <property type="entry name" value="PBP_dimer_sf"/>
</dbReference>
<evidence type="ECO:0000256" key="16">
    <source>
        <dbReference type="HAMAP-Rule" id="MF_02080"/>
    </source>
</evidence>
<dbReference type="Pfam" id="PF00905">
    <property type="entry name" value="Transpeptidase"/>
    <property type="match status" value="1"/>
</dbReference>
<keyword evidence="4 16" id="KW-0132">Cell division</keyword>
<comment type="caution">
    <text evidence="19">The sequence shown here is derived from an EMBL/GenBank/DDBJ whole genome shotgun (WGS) entry which is preliminary data.</text>
</comment>
<keyword evidence="8 16" id="KW-0378">Hydrolase</keyword>
<evidence type="ECO:0000256" key="13">
    <source>
        <dbReference type="ARBA" id="ARBA00023210"/>
    </source>
</evidence>
<feature type="domain" description="Penicillin-binding protein dimerisation" evidence="18">
    <location>
        <begin position="53"/>
        <end position="202"/>
    </location>
</feature>
<sequence length="558" mass="61606">MNTFRHRARFLFVSFCFVLILCVLIWRMYDLTIMNRQFLLNQGDARSLRTIDIPAYRGMITDRNGIPLAVSTPVKSAWINPKEFFPSEQQLTKLARLLNLSKSQLLKRVKESQEREFIYLQRQLPPALAKKIAGLEINGISFQEEFKRFYPQGEVTAQLIGFTNVDDNGIEGIELAYQHWLMGVSGKKRVVKDRLGRVIEELGIIRDPRPGNDLNLSIDSRIQYFAYRELQETVKKFAAKAGSVVVLDAKNGEALAIANYPSFNPNVRNHYSRDSYRNKAITDLFEPGSVMKPFSIASALESGHFTPDSLIDTHPSWMMLQGHVIRDLRDFGVLDVTGVLQHSSNIGVTKMVLASPPEQLIGLLKRCGIGQRTESGYPGEGDGLLAQVADAKPFVLATLGFGYGMSVSALQLAKSYLVFANGGRILPIRLLHYDEPIQSVQVMSSKTASQVLAMMEKVVGTGGTGRQAQVPGYRVAGKTGTARIAGKQGYEASRHIASFVGIAPVSNPRLIVAVVIHEPTRLSYYGGAVAAPLFAKVMGDALQVLDIEPDQPHGDVVS</sequence>
<name>A0A0W0VQP5_9GAMM</name>
<dbReference type="GO" id="GO:0043093">
    <property type="term" value="P:FtsZ-dependent cytokinesis"/>
    <property type="evidence" value="ECO:0007669"/>
    <property type="project" value="UniProtKB-UniRule"/>
</dbReference>
<comment type="similarity">
    <text evidence="16">Belongs to the transpeptidase family. FtsI subfamily.</text>
</comment>
<feature type="active site" description="Acyl-ester intermediate" evidence="16">
    <location>
        <position position="289"/>
    </location>
</feature>
<keyword evidence="9 16" id="KW-0133">Cell shape</keyword>
<accession>A0A0W0VQP5</accession>
<evidence type="ECO:0000256" key="11">
    <source>
        <dbReference type="ARBA" id="ARBA00022989"/>
    </source>
</evidence>
<dbReference type="InterPro" id="IPR050515">
    <property type="entry name" value="Beta-lactam/transpept"/>
</dbReference>
<evidence type="ECO:0000259" key="18">
    <source>
        <dbReference type="Pfam" id="PF03717"/>
    </source>
</evidence>
<dbReference type="Gene3D" id="1.10.150.770">
    <property type="match status" value="1"/>
</dbReference>
<dbReference type="HAMAP" id="MF_02080">
    <property type="entry name" value="FtsI_transpept"/>
    <property type="match status" value="1"/>
</dbReference>
<evidence type="ECO:0000256" key="4">
    <source>
        <dbReference type="ARBA" id="ARBA00022618"/>
    </source>
</evidence>
<evidence type="ECO:0000256" key="7">
    <source>
        <dbReference type="ARBA" id="ARBA00022692"/>
    </source>
</evidence>
<dbReference type="AlphaFoldDB" id="A0A0W0VQP5"/>
<comment type="function">
    <text evidence="16">Catalyzes cross-linking of the peptidoglycan cell wall at the division septum.</text>
</comment>
<keyword evidence="15 16" id="KW-0961">Cell wall biogenesis/degradation</keyword>
<evidence type="ECO:0000256" key="3">
    <source>
        <dbReference type="ARBA" id="ARBA00022519"/>
    </source>
</evidence>
<keyword evidence="6 16" id="KW-0645">Protease</keyword>
<evidence type="ECO:0000256" key="14">
    <source>
        <dbReference type="ARBA" id="ARBA00023306"/>
    </source>
</evidence>
<evidence type="ECO:0000256" key="1">
    <source>
        <dbReference type="ARBA" id="ARBA00004370"/>
    </source>
</evidence>
<dbReference type="InterPro" id="IPR037532">
    <property type="entry name" value="FtsI_transpept"/>
</dbReference>
<feature type="domain" description="Penicillin-binding protein transpeptidase" evidence="17">
    <location>
        <begin position="242"/>
        <end position="538"/>
    </location>
</feature>
<evidence type="ECO:0000256" key="5">
    <source>
        <dbReference type="ARBA" id="ARBA00022645"/>
    </source>
</evidence>
<feature type="transmembrane region" description="Helical" evidence="16">
    <location>
        <begin position="12"/>
        <end position="29"/>
    </location>
</feature>